<proteinExistence type="predicted"/>
<protein>
    <submittedName>
        <fullName evidence="1">Uncharacterized protein</fullName>
    </submittedName>
</protein>
<evidence type="ECO:0000313" key="2">
    <source>
        <dbReference type="Proteomes" id="UP000287519"/>
    </source>
</evidence>
<dbReference type="EMBL" id="BHYM01000022">
    <property type="protein sequence ID" value="GCE38835.1"/>
    <property type="molecule type" value="Genomic_DNA"/>
</dbReference>
<organism evidence="1 2">
    <name type="scientific">Rhodococcus wratislaviensis</name>
    <name type="common">Tsukamurella wratislaviensis</name>
    <dbReference type="NCBI Taxonomy" id="44752"/>
    <lineage>
        <taxon>Bacteria</taxon>
        <taxon>Bacillati</taxon>
        <taxon>Actinomycetota</taxon>
        <taxon>Actinomycetes</taxon>
        <taxon>Mycobacteriales</taxon>
        <taxon>Nocardiaceae</taxon>
        <taxon>Rhodococcus</taxon>
    </lineage>
</organism>
<reference evidence="1 2" key="1">
    <citation type="submission" date="2018-11" db="EMBL/GenBank/DDBJ databases">
        <title>Microbial catabolism of amino acid.</title>
        <authorList>
            <person name="Hibi M."/>
            <person name="Ogawa J."/>
        </authorList>
    </citation>
    <scope>NUCLEOTIDE SEQUENCE [LARGE SCALE GENOMIC DNA]</scope>
    <source>
        <strain evidence="1 2">C31-06</strain>
    </source>
</reference>
<dbReference type="AlphaFoldDB" id="A0A402C5B2"/>
<evidence type="ECO:0000313" key="1">
    <source>
        <dbReference type="EMBL" id="GCE38835.1"/>
    </source>
</evidence>
<sequence>MGSLGLYAVGVTWPVSLFLPSVRNPELCMHPDHLLARDEARRHFERVEEALQRERGTA</sequence>
<accession>A0A402C5B2</accession>
<keyword evidence="2" id="KW-1185">Reference proteome</keyword>
<gene>
    <name evidence="1" type="ORF">Rhow_002359</name>
</gene>
<dbReference type="Proteomes" id="UP000287519">
    <property type="component" value="Unassembled WGS sequence"/>
</dbReference>
<comment type="caution">
    <text evidence="1">The sequence shown here is derived from an EMBL/GenBank/DDBJ whole genome shotgun (WGS) entry which is preliminary data.</text>
</comment>
<name>A0A402C5B2_RHOWR</name>